<sequence length="249" mass="29254">MSRRDEVEPLPAWVAWPIRVLAVIFVVPFKLAWELLVLVSRFLWRYVGLPLWRYVLRPVLYYGLWVPIRFVLYYLLWVPIRFLAVHVFWRPLAWFATRVLAPVFGALWDGLVWFVRALGPFWRLLGRVLLEVSRAVGWGMRQVYRFVLRPLGLAVGYVFVFAGRYLIVPVAKAIAYMFVFIGRYLIVPVAKAVAWAWNHSVVLLWRYLVAIPVSWVWRTMVVPAARWVRYAVLRPIAETTRRVLAAMGL</sequence>
<keyword evidence="3" id="KW-1185">Reference proteome</keyword>
<accession>A0ABP5TH05</accession>
<protein>
    <recommendedName>
        <fullName evidence="4">Integral membrane protein</fullName>
    </recommendedName>
</protein>
<dbReference type="RefSeq" id="WP_344614254.1">
    <property type="nucleotide sequence ID" value="NZ_BAAARV010000032.1"/>
</dbReference>
<comment type="caution">
    <text evidence="2">The sequence shown here is derived from an EMBL/GenBank/DDBJ whole genome shotgun (WGS) entry which is preliminary data.</text>
</comment>
<feature type="transmembrane region" description="Helical" evidence="1">
    <location>
        <begin position="173"/>
        <end position="197"/>
    </location>
</feature>
<name>A0ABP5TH05_9ACTN</name>
<feature type="transmembrane region" description="Helical" evidence="1">
    <location>
        <begin position="100"/>
        <end position="125"/>
    </location>
</feature>
<evidence type="ECO:0000313" key="3">
    <source>
        <dbReference type="Proteomes" id="UP001501444"/>
    </source>
</evidence>
<proteinExistence type="predicted"/>
<evidence type="ECO:0000256" key="1">
    <source>
        <dbReference type="SAM" id="Phobius"/>
    </source>
</evidence>
<keyword evidence="1" id="KW-0472">Membrane</keyword>
<evidence type="ECO:0008006" key="4">
    <source>
        <dbReference type="Google" id="ProtNLM"/>
    </source>
</evidence>
<feature type="transmembrane region" description="Helical" evidence="1">
    <location>
        <begin position="59"/>
        <end position="80"/>
    </location>
</feature>
<feature type="transmembrane region" description="Helical" evidence="1">
    <location>
        <begin position="146"/>
        <end position="167"/>
    </location>
</feature>
<keyword evidence="1" id="KW-1133">Transmembrane helix</keyword>
<reference evidence="3" key="1">
    <citation type="journal article" date="2019" name="Int. J. Syst. Evol. Microbiol.">
        <title>The Global Catalogue of Microorganisms (GCM) 10K type strain sequencing project: providing services to taxonomists for standard genome sequencing and annotation.</title>
        <authorList>
            <consortium name="The Broad Institute Genomics Platform"/>
            <consortium name="The Broad Institute Genome Sequencing Center for Infectious Disease"/>
            <person name="Wu L."/>
            <person name="Ma J."/>
        </authorList>
    </citation>
    <scope>NUCLEOTIDE SEQUENCE [LARGE SCALE GENOMIC DNA]</scope>
    <source>
        <strain evidence="3">JCM 3272</strain>
    </source>
</reference>
<organism evidence="2 3">
    <name type="scientific">Dactylosporangium salmoneum</name>
    <dbReference type="NCBI Taxonomy" id="53361"/>
    <lineage>
        <taxon>Bacteria</taxon>
        <taxon>Bacillati</taxon>
        <taxon>Actinomycetota</taxon>
        <taxon>Actinomycetes</taxon>
        <taxon>Micromonosporales</taxon>
        <taxon>Micromonosporaceae</taxon>
        <taxon>Dactylosporangium</taxon>
    </lineage>
</organism>
<feature type="transmembrane region" description="Helical" evidence="1">
    <location>
        <begin position="204"/>
        <end position="225"/>
    </location>
</feature>
<dbReference type="EMBL" id="BAAARV010000032">
    <property type="protein sequence ID" value="GAA2352392.1"/>
    <property type="molecule type" value="Genomic_DNA"/>
</dbReference>
<gene>
    <name evidence="2" type="ORF">GCM10010170_043230</name>
</gene>
<feature type="transmembrane region" description="Helical" evidence="1">
    <location>
        <begin position="20"/>
        <end position="39"/>
    </location>
</feature>
<keyword evidence="1" id="KW-0812">Transmembrane</keyword>
<evidence type="ECO:0000313" key="2">
    <source>
        <dbReference type="EMBL" id="GAA2352392.1"/>
    </source>
</evidence>
<dbReference type="Proteomes" id="UP001501444">
    <property type="component" value="Unassembled WGS sequence"/>
</dbReference>